<dbReference type="RefSeq" id="WP_066231269.1">
    <property type="nucleotide sequence ID" value="NZ_JARTFQ010000005.1"/>
</dbReference>
<dbReference type="GO" id="GO:0016787">
    <property type="term" value="F:hydrolase activity"/>
    <property type="evidence" value="ECO:0007669"/>
    <property type="project" value="UniProtKB-KW"/>
</dbReference>
<gene>
    <name evidence="2" type="ORF">P9271_02085</name>
</gene>
<dbReference type="EMBL" id="JARTFS010000001">
    <property type="protein sequence ID" value="MED4400147.1"/>
    <property type="molecule type" value="Genomic_DNA"/>
</dbReference>
<keyword evidence="3" id="KW-1185">Reference proteome</keyword>
<dbReference type="Gene3D" id="3.40.50.1820">
    <property type="entry name" value="alpha/beta hydrolase"/>
    <property type="match status" value="1"/>
</dbReference>
<evidence type="ECO:0000313" key="2">
    <source>
        <dbReference type="EMBL" id="MED4400147.1"/>
    </source>
</evidence>
<dbReference type="Pfam" id="PF12146">
    <property type="entry name" value="Hydrolase_4"/>
    <property type="match status" value="2"/>
</dbReference>
<dbReference type="PIRSF" id="PIRSF017388">
    <property type="entry name" value="Esterase_lipase"/>
    <property type="match status" value="1"/>
</dbReference>
<dbReference type="InterPro" id="IPR029058">
    <property type="entry name" value="AB_hydrolase_fold"/>
</dbReference>
<dbReference type="SUPFAM" id="SSF53474">
    <property type="entry name" value="alpha/beta-Hydrolases"/>
    <property type="match status" value="1"/>
</dbReference>
<accession>A0ABU6NSM1</accession>
<evidence type="ECO:0000313" key="3">
    <source>
        <dbReference type="Proteomes" id="UP001342826"/>
    </source>
</evidence>
<proteinExistence type="predicted"/>
<dbReference type="GeneID" id="301141758"/>
<dbReference type="Proteomes" id="UP001342826">
    <property type="component" value="Unassembled WGS sequence"/>
</dbReference>
<dbReference type="InterPro" id="IPR012354">
    <property type="entry name" value="Esterase_lipase"/>
</dbReference>
<reference evidence="2 3" key="1">
    <citation type="submission" date="2023-03" db="EMBL/GenBank/DDBJ databases">
        <title>Bacillus Genome Sequencing.</title>
        <authorList>
            <person name="Dunlap C."/>
        </authorList>
    </citation>
    <scope>NUCLEOTIDE SEQUENCE [LARGE SCALE GENOMIC DNA]</scope>
    <source>
        <strain evidence="2 3">NRS-1717</strain>
    </source>
</reference>
<organism evidence="2 3">
    <name type="scientific">Metabacillus fastidiosus</name>
    <dbReference type="NCBI Taxonomy" id="1458"/>
    <lineage>
        <taxon>Bacteria</taxon>
        <taxon>Bacillati</taxon>
        <taxon>Bacillota</taxon>
        <taxon>Bacilli</taxon>
        <taxon>Bacillales</taxon>
        <taxon>Bacillaceae</taxon>
        <taxon>Metabacillus</taxon>
    </lineage>
</organism>
<comment type="caution">
    <text evidence="2">The sequence shown here is derived from an EMBL/GenBank/DDBJ whole genome shotgun (WGS) entry which is preliminary data.</text>
</comment>
<keyword evidence="2" id="KW-0378">Hydrolase</keyword>
<feature type="domain" description="Serine aminopeptidase S33" evidence="1">
    <location>
        <begin position="160"/>
        <end position="227"/>
    </location>
</feature>
<feature type="domain" description="Serine aminopeptidase S33" evidence="1">
    <location>
        <begin position="25"/>
        <end position="128"/>
    </location>
</feature>
<dbReference type="PANTHER" id="PTHR11614">
    <property type="entry name" value="PHOSPHOLIPASE-RELATED"/>
    <property type="match status" value="1"/>
</dbReference>
<sequence length="253" mass="28443">MVVKEKVNVINGAESFYIGGNHIGVLLCHGFNGTPQSMTDIAHLLAKKGFTIFAPRLSGHGTAPSDLERFHYRDWINNIFTAYNQLKEKCSEIFIVGQSMGGALTLQLAARERDIKGIYLLNPAINDVSYHIYKNKTSPAFIDEGKPDIKDKTVFEIAYDKVPIKAVNELLSLMEDTESKVHEVSCPITIFKSTVDHVVPPSNSEFIYEHVQSKIKRVIPLHNSYHVASMDFEKDFIAEEIGTSIHHLLENKQ</sequence>
<dbReference type="InterPro" id="IPR051044">
    <property type="entry name" value="MAG_DAG_Lipase"/>
</dbReference>
<evidence type="ECO:0000259" key="1">
    <source>
        <dbReference type="Pfam" id="PF12146"/>
    </source>
</evidence>
<name>A0ABU6NSM1_9BACI</name>
<protein>
    <submittedName>
        <fullName evidence="2">Alpha/beta fold hydrolase</fullName>
    </submittedName>
</protein>
<dbReference type="InterPro" id="IPR022742">
    <property type="entry name" value="Hydrolase_4"/>
</dbReference>